<dbReference type="AlphaFoldDB" id="A0A1G5I1J6"/>
<keyword evidence="4" id="KW-1185">Reference proteome</keyword>
<gene>
    <name evidence="3" type="ORF">SAMN05216233_11710</name>
</gene>
<dbReference type="GO" id="GO:0016616">
    <property type="term" value="F:oxidoreductase activity, acting on the CH-OH group of donors, NAD or NADP as acceptor"/>
    <property type="evidence" value="ECO:0007669"/>
    <property type="project" value="InterPro"/>
</dbReference>
<dbReference type="Pfam" id="PF00725">
    <property type="entry name" value="3HCDH"/>
    <property type="match status" value="1"/>
</dbReference>
<accession>A0A1G5I1J6</accession>
<dbReference type="OrthoDB" id="9775332at2"/>
<evidence type="ECO:0000256" key="1">
    <source>
        <dbReference type="SAM" id="MobiDB-lite"/>
    </source>
</evidence>
<dbReference type="SUPFAM" id="SSF48179">
    <property type="entry name" value="6-phosphogluconate dehydrogenase C-terminal domain-like"/>
    <property type="match status" value="1"/>
</dbReference>
<feature type="domain" description="3-hydroxyacyl-CoA dehydrogenase C-terminal" evidence="2">
    <location>
        <begin position="1"/>
        <end position="58"/>
    </location>
</feature>
<proteinExistence type="predicted"/>
<evidence type="ECO:0000313" key="3">
    <source>
        <dbReference type="EMBL" id="SCY69784.1"/>
    </source>
</evidence>
<dbReference type="InterPro" id="IPR008927">
    <property type="entry name" value="6-PGluconate_DH-like_C_sf"/>
</dbReference>
<dbReference type="Proteomes" id="UP000198870">
    <property type="component" value="Unassembled WGS sequence"/>
</dbReference>
<evidence type="ECO:0000259" key="2">
    <source>
        <dbReference type="Pfam" id="PF00725"/>
    </source>
</evidence>
<protein>
    <submittedName>
        <fullName evidence="3">3-hydroxybutyryl-CoA dehydrogenase</fullName>
    </submittedName>
</protein>
<organism evidence="3 4">
    <name type="scientific">Desulfoluna spongiiphila</name>
    <dbReference type="NCBI Taxonomy" id="419481"/>
    <lineage>
        <taxon>Bacteria</taxon>
        <taxon>Pseudomonadati</taxon>
        <taxon>Thermodesulfobacteriota</taxon>
        <taxon>Desulfobacteria</taxon>
        <taxon>Desulfobacterales</taxon>
        <taxon>Desulfolunaceae</taxon>
        <taxon>Desulfoluna</taxon>
    </lineage>
</organism>
<dbReference type="STRING" id="419481.SAMN05216233_11710"/>
<dbReference type="RefSeq" id="WP_092213146.1">
    <property type="nucleotide sequence ID" value="NZ_FMUX01000017.1"/>
</dbReference>
<dbReference type="Gene3D" id="1.10.1040.50">
    <property type="match status" value="1"/>
</dbReference>
<feature type="region of interest" description="Disordered" evidence="1">
    <location>
        <begin position="43"/>
        <end position="68"/>
    </location>
</feature>
<name>A0A1G5I1J6_9BACT</name>
<dbReference type="GO" id="GO:0006631">
    <property type="term" value="P:fatty acid metabolic process"/>
    <property type="evidence" value="ECO:0007669"/>
    <property type="project" value="InterPro"/>
</dbReference>
<dbReference type="InterPro" id="IPR006108">
    <property type="entry name" value="3HC_DH_C"/>
</dbReference>
<evidence type="ECO:0000313" key="4">
    <source>
        <dbReference type="Proteomes" id="UP000198870"/>
    </source>
</evidence>
<reference evidence="3 4" key="1">
    <citation type="submission" date="2016-10" db="EMBL/GenBank/DDBJ databases">
        <authorList>
            <person name="de Groot N.N."/>
        </authorList>
    </citation>
    <scope>NUCLEOTIDE SEQUENCE [LARGE SCALE GENOMIC DNA]</scope>
    <source>
        <strain evidence="3 4">AA1</strain>
    </source>
</reference>
<dbReference type="EMBL" id="FMUX01000017">
    <property type="protein sequence ID" value="SCY69784.1"/>
    <property type="molecule type" value="Genomic_DNA"/>
</dbReference>
<sequence>MDPFSILDFIGLETTWKVTAHGAQVSKDSQNQKNEEFVKASVDAGGHGVKTPKGFDNYPAPPLSARSL</sequence>